<evidence type="ECO:0000256" key="1">
    <source>
        <dbReference type="ARBA" id="ARBA00023109"/>
    </source>
</evidence>
<sequence length="885" mass="100990">MHHVSWSNDSPFDLAILIKLPALKARELEKYYLEDLGTDRAVGFSLDYGSAKKPSATTIKTYLSTLLPAIDSLKITTLYCADGEYFKKLTKQTKAEPHLGYVLPCAIDGYEHMNVVYGVNYQSLIFDPKNKDKLDLSLKALQTHLDGNYQAIGTNIIKYEYYPQTYDAIEKWLNSLHQYTELTADFETFSLFFGDAGIGSVGFAWNKHEGGAFCCDYVNASHYKEMHEVLDTECEIPDSHYGMNRKNGRVRALLKKFFEGYKGKLIWHNANYDLKIAVYTLWMNDYLDYEGMLEGIEVMTRHFDDTKVLTYLATNSCAGNKLSLKDQAHEYAGNYAQEDIDDIRLIPENDLLRYNLVDCLSTWYVYEKHNPTVDADNQRQTYDTLFKPCIKQILQMELNGMPMDMDAVHKADKRLNRLHNVYYNFLQTKLEDIGYLKFRRIEEVLEYNTTRKKARKTEADFMDLELNPGSPKQLQHLLFEFFGLPELDYTQTKQPATGTKTLKKLLSHCTDNDHKMVIRCLIHLSKVDKILQAFIPNFLNATLVSDGTYRLYGGFNLGGTASGRLSSSNPNLQQIPSGSTHAKLIKKCFKGPPGHIFTGADYSALTYIVIDKDVANSLLTKDPAKVAVWDQGFDGHCYRMVRYWPEEFKHIDIDDVDQVNSTKKTHDPLRSKSKAPSFAMQFQGTPITLQKNCGFSPDEAQTIYDNYHKMYAVSDQWTDERLEQASRDGYVTLAYGLRLRTPLMHSVIWKGHKMPKEAQAEGRTAGNAISGQSYGLINSRAACDLQERINASEYRCRIHISALIHDACYVVVPDELGAIKWLNDNLIDCMKSHGLPELDWHPNVKVGAELDLFYPDWSKAITLKNNLSLKQIVETVNVKTTNKKA</sequence>
<dbReference type="GO" id="GO:0006261">
    <property type="term" value="P:DNA-templated DNA replication"/>
    <property type="evidence" value="ECO:0007669"/>
    <property type="project" value="InterPro"/>
</dbReference>
<dbReference type="PANTHER" id="PTHR10133:SF62">
    <property type="entry name" value="DNA POLYMERASE THETA"/>
    <property type="match status" value="1"/>
</dbReference>
<dbReference type="Gene3D" id="1.20.1060.10">
    <property type="entry name" value="Taq DNA Polymerase, Chain T, domain 4"/>
    <property type="match status" value="1"/>
</dbReference>
<dbReference type="PRINTS" id="PR00868">
    <property type="entry name" value="DNAPOLI"/>
</dbReference>
<accession>M4SMJ2</accession>
<gene>
    <name evidence="3" type="ORF">PYDG_00056</name>
</gene>
<dbReference type="Gene3D" id="1.10.150.20">
    <property type="entry name" value="5' to 3' exonuclease, C-terminal subdomain"/>
    <property type="match status" value="1"/>
</dbReference>
<keyword evidence="1" id="KW-1194">Viral DNA replication</keyword>
<dbReference type="PANTHER" id="PTHR10133">
    <property type="entry name" value="DNA POLYMERASE I"/>
    <property type="match status" value="1"/>
</dbReference>
<dbReference type="SMART" id="SM00482">
    <property type="entry name" value="POLAc"/>
    <property type="match status" value="1"/>
</dbReference>
<evidence type="ECO:0000313" key="3">
    <source>
        <dbReference type="EMBL" id="AGH57587.1"/>
    </source>
</evidence>
<dbReference type="GO" id="GO:0006302">
    <property type="term" value="P:double-strand break repair"/>
    <property type="evidence" value="ECO:0007669"/>
    <property type="project" value="TreeGrafter"/>
</dbReference>
<protein>
    <submittedName>
        <fullName evidence="3">DNA polymerase I</fullName>
    </submittedName>
</protein>
<dbReference type="GO" id="GO:0003887">
    <property type="term" value="F:DNA-directed DNA polymerase activity"/>
    <property type="evidence" value="ECO:0007669"/>
    <property type="project" value="InterPro"/>
</dbReference>
<organism evidence="3 4">
    <name type="scientific">Pseudoalteromonas phage pYD6-A</name>
    <dbReference type="NCBI Taxonomy" id="754052"/>
    <lineage>
        <taxon>Viruses</taxon>
        <taxon>Duplodnaviria</taxon>
        <taxon>Heunggongvirae</taxon>
        <taxon>Uroviricota</taxon>
        <taxon>Caudoviricetes</taxon>
        <taxon>Schitoviridae</taxon>
        <taxon>Fuhrmanvirinae</taxon>
        <taxon>Matsuvirus</taxon>
        <taxon>Matsuvirus pYD6A</taxon>
    </lineage>
</organism>
<dbReference type="InterPro" id="IPR012337">
    <property type="entry name" value="RNaseH-like_sf"/>
</dbReference>
<dbReference type="GO" id="GO:0039693">
    <property type="term" value="P:viral DNA genome replication"/>
    <property type="evidence" value="ECO:0007669"/>
    <property type="project" value="UniProtKB-KW"/>
</dbReference>
<name>M4SMJ2_9CAUD</name>
<dbReference type="GeneID" id="15010800"/>
<dbReference type="EMBL" id="JF974296">
    <property type="protein sequence ID" value="AGH57587.1"/>
    <property type="molecule type" value="Genomic_DNA"/>
</dbReference>
<dbReference type="Gene3D" id="3.30.420.10">
    <property type="entry name" value="Ribonuclease H-like superfamily/Ribonuclease H"/>
    <property type="match status" value="1"/>
</dbReference>
<keyword evidence="1" id="KW-0235">DNA replication</keyword>
<dbReference type="OrthoDB" id="14842at10239"/>
<keyword evidence="4" id="KW-1185">Reference proteome</keyword>
<dbReference type="RefSeq" id="YP_007674265.1">
    <property type="nucleotide sequence ID" value="NC_020849.1"/>
</dbReference>
<evidence type="ECO:0000313" key="4">
    <source>
        <dbReference type="Proteomes" id="UP000204048"/>
    </source>
</evidence>
<dbReference type="Pfam" id="PF00476">
    <property type="entry name" value="DNA_pol_A"/>
    <property type="match status" value="1"/>
</dbReference>
<dbReference type="InterPro" id="IPR001098">
    <property type="entry name" value="DNA-dir_DNA_pol_A_palm_dom"/>
</dbReference>
<dbReference type="GO" id="GO:0003677">
    <property type="term" value="F:DNA binding"/>
    <property type="evidence" value="ECO:0007669"/>
    <property type="project" value="InterPro"/>
</dbReference>
<proteinExistence type="predicted"/>
<evidence type="ECO:0000259" key="2">
    <source>
        <dbReference type="SMART" id="SM00482"/>
    </source>
</evidence>
<dbReference type="SUPFAM" id="SSF56672">
    <property type="entry name" value="DNA/RNA polymerases"/>
    <property type="match status" value="1"/>
</dbReference>
<dbReference type="KEGG" id="vg:15010800"/>
<dbReference type="Gene3D" id="3.30.70.370">
    <property type="match status" value="1"/>
</dbReference>
<dbReference type="SUPFAM" id="SSF53098">
    <property type="entry name" value="Ribonuclease H-like"/>
    <property type="match status" value="1"/>
</dbReference>
<dbReference type="Proteomes" id="UP000204048">
    <property type="component" value="Segment"/>
</dbReference>
<dbReference type="InterPro" id="IPR036397">
    <property type="entry name" value="RNaseH_sf"/>
</dbReference>
<reference evidence="3 4" key="1">
    <citation type="submission" date="2010-11" db="EMBL/GenBank/DDBJ databases">
        <title>The Genome Sequence of Pseudoalteromonas phage pYD6-A.</title>
        <authorList>
            <consortium name="The Broad Institute Genome Sequencing Platform"/>
            <person name="Henn M.R."/>
            <person name="Wolf A."/>
            <person name="Jost G."/>
            <person name="Levin J."/>
            <person name="Malboeuf C."/>
            <person name="Casali M."/>
            <person name="Russ C."/>
            <person name="Lennon N."/>
            <person name="Chapman S.B."/>
            <person name="Erlich R."/>
            <person name="Young S.K."/>
            <person name="Yandava C."/>
            <person name="Zeng Q."/>
            <person name="Alvarado L."/>
            <person name="Anderson S."/>
            <person name="Berlin A."/>
            <person name="Chen Z."/>
            <person name="Freedman E."/>
            <person name="Gellesch M."/>
            <person name="Goldberg J."/>
            <person name="Green L."/>
            <person name="Griggs A."/>
            <person name="Gujja S."/>
            <person name="Heilman E.R."/>
            <person name="Heiman D."/>
            <person name="Hollinger A."/>
            <person name="Howarth C."/>
            <person name="Larson L."/>
            <person name="Mehta T."/>
            <person name="Pearson M."/>
            <person name="Roberts A."/>
            <person name="Ryan E."/>
            <person name="Saif S."/>
            <person name="Shea T."/>
            <person name="Shenoy N."/>
            <person name="Sisk P."/>
            <person name="Stolte C."/>
            <person name="Sykes S."/>
            <person name="White J."/>
            <person name="Haas B."/>
            <person name="Nusbaum C."/>
            <person name="Birren B."/>
        </authorList>
    </citation>
    <scope>NUCLEOTIDE SEQUENCE [LARGE SCALE GENOMIC DNA]</scope>
    <source>
        <strain evidence="4">pYD6-A</strain>
    </source>
</reference>
<dbReference type="InterPro" id="IPR002298">
    <property type="entry name" value="DNA_polymerase_A"/>
</dbReference>
<feature type="domain" description="DNA-directed DNA polymerase family A palm" evidence="2">
    <location>
        <begin position="582"/>
        <end position="816"/>
    </location>
</feature>
<dbReference type="InterPro" id="IPR043502">
    <property type="entry name" value="DNA/RNA_pol_sf"/>
</dbReference>